<dbReference type="AlphaFoldDB" id="A0A9P5CK26"/>
<dbReference type="GeneID" id="63838909"/>
<dbReference type="RefSeq" id="XP_040772818.1">
    <property type="nucleotide sequence ID" value="XM_040921780.1"/>
</dbReference>
<accession>A0A9P5CK26</accession>
<gene>
    <name evidence="1" type="ORF">M406DRAFT_342540</name>
</gene>
<organism evidence="1 2">
    <name type="scientific">Cryphonectria parasitica (strain ATCC 38755 / EP155)</name>
    <dbReference type="NCBI Taxonomy" id="660469"/>
    <lineage>
        <taxon>Eukaryota</taxon>
        <taxon>Fungi</taxon>
        <taxon>Dikarya</taxon>
        <taxon>Ascomycota</taxon>
        <taxon>Pezizomycotina</taxon>
        <taxon>Sordariomycetes</taxon>
        <taxon>Sordariomycetidae</taxon>
        <taxon>Diaporthales</taxon>
        <taxon>Cryphonectriaceae</taxon>
        <taxon>Cryphonectria-Endothia species complex</taxon>
        <taxon>Cryphonectria</taxon>
    </lineage>
</organism>
<proteinExistence type="predicted"/>
<dbReference type="SUPFAM" id="SSF52540">
    <property type="entry name" value="P-loop containing nucleoside triphosphate hydrolases"/>
    <property type="match status" value="1"/>
</dbReference>
<dbReference type="InterPro" id="IPR040632">
    <property type="entry name" value="Sulfotransfer_4"/>
</dbReference>
<evidence type="ECO:0000313" key="2">
    <source>
        <dbReference type="Proteomes" id="UP000803844"/>
    </source>
</evidence>
<keyword evidence="2" id="KW-1185">Reference proteome</keyword>
<sequence length="213" mass="23673">MGQQYSQPKPGAKLQVICAGLPRTGTASLSAALEVLLDGPVYHCGTQVFNGPERDIQTALEILHYWPPRDKVRHAENLRLLDSLVGQGYVAVADSPAAGLVPELLELYPEARVLCTTRGVEAWEKSMEGWLALYGETEPPTRKSYHRHVEWMREVVPPGQLFFVDVKDGWDPLCRALSLPVPEGVPFPHINDGKAIEDFLQVLATHSFHIEMV</sequence>
<dbReference type="Proteomes" id="UP000803844">
    <property type="component" value="Unassembled WGS sequence"/>
</dbReference>
<name>A0A9P5CK26_CRYP1</name>
<protein>
    <recommendedName>
        <fullName evidence="3">P-loop containing nucleoside triphosphate hydrolase protein</fullName>
    </recommendedName>
</protein>
<dbReference type="Pfam" id="PF17784">
    <property type="entry name" value="Sulfotransfer_4"/>
    <property type="match status" value="2"/>
</dbReference>
<dbReference type="Gene3D" id="3.40.50.300">
    <property type="entry name" value="P-loop containing nucleotide triphosphate hydrolases"/>
    <property type="match status" value="2"/>
</dbReference>
<dbReference type="InterPro" id="IPR027417">
    <property type="entry name" value="P-loop_NTPase"/>
</dbReference>
<dbReference type="OrthoDB" id="408152at2759"/>
<dbReference type="PANTHER" id="PTHR36978:SF3">
    <property type="entry name" value="P-LOOP CONTAINING NUCLEOSIDE TRIPHOSPHATE HYDROLASE PROTEIN"/>
    <property type="match status" value="1"/>
</dbReference>
<dbReference type="EMBL" id="MU032351">
    <property type="protein sequence ID" value="KAF3761839.1"/>
    <property type="molecule type" value="Genomic_DNA"/>
</dbReference>
<dbReference type="PANTHER" id="PTHR36978">
    <property type="entry name" value="P-LOOP CONTAINING NUCLEOTIDE TRIPHOSPHATE HYDROLASE"/>
    <property type="match status" value="1"/>
</dbReference>
<comment type="caution">
    <text evidence="1">The sequence shown here is derived from an EMBL/GenBank/DDBJ whole genome shotgun (WGS) entry which is preliminary data.</text>
</comment>
<evidence type="ECO:0008006" key="3">
    <source>
        <dbReference type="Google" id="ProtNLM"/>
    </source>
</evidence>
<evidence type="ECO:0000313" key="1">
    <source>
        <dbReference type="EMBL" id="KAF3761839.1"/>
    </source>
</evidence>
<reference evidence="1" key="1">
    <citation type="journal article" date="2020" name="Phytopathology">
        <title>Genome sequence of the chestnut blight fungus Cryphonectria parasitica EP155: A fundamental resource for an archetypical invasive plant pathogen.</title>
        <authorList>
            <person name="Crouch J.A."/>
            <person name="Dawe A."/>
            <person name="Aerts A."/>
            <person name="Barry K."/>
            <person name="Churchill A.C.L."/>
            <person name="Grimwood J."/>
            <person name="Hillman B."/>
            <person name="Milgroom M.G."/>
            <person name="Pangilinan J."/>
            <person name="Smith M."/>
            <person name="Salamov A."/>
            <person name="Schmutz J."/>
            <person name="Yadav J."/>
            <person name="Grigoriev I.V."/>
            <person name="Nuss D."/>
        </authorList>
    </citation>
    <scope>NUCLEOTIDE SEQUENCE</scope>
    <source>
        <strain evidence="1">EP155</strain>
    </source>
</reference>